<keyword evidence="2" id="KW-0812">Transmembrane</keyword>
<dbReference type="PANTHER" id="PTHR33219">
    <property type="entry name" value="YLMG HOMOLOG PROTEIN 2, CHLOROPLASTIC"/>
    <property type="match status" value="1"/>
</dbReference>
<organism evidence="3 4">
    <name type="scientific">Brasilonema sennae CENA114</name>
    <dbReference type="NCBI Taxonomy" id="415709"/>
    <lineage>
        <taxon>Bacteria</taxon>
        <taxon>Bacillati</taxon>
        <taxon>Cyanobacteriota</taxon>
        <taxon>Cyanophyceae</taxon>
        <taxon>Nostocales</taxon>
        <taxon>Scytonemataceae</taxon>
        <taxon>Brasilonema</taxon>
        <taxon>Bromeliae group (in: Brasilonema)</taxon>
    </lineage>
</organism>
<dbReference type="EMBL" id="CP030118">
    <property type="protein sequence ID" value="QDL09151.1"/>
    <property type="molecule type" value="Genomic_DNA"/>
</dbReference>
<dbReference type="KEGG" id="bsen:DP114_15695"/>
<comment type="similarity">
    <text evidence="1">Belongs to the YggT family.</text>
</comment>
<sequence>MDLLIDTLSKFIQIYSLLLIIRVLLTWFPSINWYNQPFAALSQISDPYLNLFRSIIPPLGGIDVSPILAFLLLNVLGGLLSYLSANPLVG</sequence>
<accession>A0A856MHP3</accession>
<dbReference type="GO" id="GO:0016020">
    <property type="term" value="C:membrane"/>
    <property type="evidence" value="ECO:0007669"/>
    <property type="project" value="InterPro"/>
</dbReference>
<name>A0A856MHP3_9CYAN</name>
<evidence type="ECO:0000313" key="4">
    <source>
        <dbReference type="Proteomes" id="UP000503129"/>
    </source>
</evidence>
<keyword evidence="2" id="KW-0472">Membrane</keyword>
<evidence type="ECO:0000256" key="1">
    <source>
        <dbReference type="ARBA" id="ARBA00010894"/>
    </source>
</evidence>
<feature type="transmembrane region" description="Helical" evidence="2">
    <location>
        <begin position="67"/>
        <end position="85"/>
    </location>
</feature>
<dbReference type="InterPro" id="IPR003425">
    <property type="entry name" value="CCB3/YggT"/>
</dbReference>
<dbReference type="AlphaFoldDB" id="A0A856MHP3"/>
<reference evidence="3 4" key="1">
    <citation type="submission" date="2018-06" db="EMBL/GenBank/DDBJ databases">
        <title>Comparative genomics of Brasilonema spp. strains.</title>
        <authorList>
            <person name="Alvarenga D.O."/>
            <person name="Fiore M.F."/>
            <person name="Varani A.M."/>
        </authorList>
    </citation>
    <scope>NUCLEOTIDE SEQUENCE [LARGE SCALE GENOMIC DNA]</scope>
    <source>
        <strain evidence="3 4">CENA114</strain>
    </source>
</reference>
<feature type="transmembrane region" description="Helical" evidence="2">
    <location>
        <begin position="12"/>
        <end position="31"/>
    </location>
</feature>
<dbReference type="PANTHER" id="PTHR33219:SF14">
    <property type="entry name" value="PROTEIN COFACTOR ASSEMBLY OF COMPLEX C SUBUNIT B CCB3, CHLOROPLASTIC-RELATED"/>
    <property type="match status" value="1"/>
</dbReference>
<proteinExistence type="inferred from homology"/>
<dbReference type="Proteomes" id="UP000503129">
    <property type="component" value="Chromosome"/>
</dbReference>
<evidence type="ECO:0000256" key="2">
    <source>
        <dbReference type="SAM" id="Phobius"/>
    </source>
</evidence>
<dbReference type="RefSeq" id="WP_169264794.1">
    <property type="nucleotide sequence ID" value="NZ_CAWOXK010000001.1"/>
</dbReference>
<keyword evidence="4" id="KW-1185">Reference proteome</keyword>
<keyword evidence="2" id="KW-1133">Transmembrane helix</keyword>
<dbReference type="Pfam" id="PF02325">
    <property type="entry name" value="CCB3_YggT"/>
    <property type="match status" value="1"/>
</dbReference>
<protein>
    <submittedName>
        <fullName evidence="3">YggT family protein</fullName>
    </submittedName>
</protein>
<evidence type="ECO:0000313" key="3">
    <source>
        <dbReference type="EMBL" id="QDL09151.1"/>
    </source>
</evidence>
<gene>
    <name evidence="3" type="ORF">DP114_15695</name>
</gene>